<accession>A0AAV4TLQ7</accession>
<proteinExistence type="predicted"/>
<dbReference type="Proteomes" id="UP001054945">
    <property type="component" value="Unassembled WGS sequence"/>
</dbReference>
<keyword evidence="2" id="KW-1185">Reference proteome</keyword>
<gene>
    <name evidence="1" type="ORF">CEXT_380681</name>
</gene>
<dbReference type="AlphaFoldDB" id="A0AAV4TLQ7"/>
<organism evidence="1 2">
    <name type="scientific">Caerostris extrusa</name>
    <name type="common">Bark spider</name>
    <name type="synonym">Caerostris bankana</name>
    <dbReference type="NCBI Taxonomy" id="172846"/>
    <lineage>
        <taxon>Eukaryota</taxon>
        <taxon>Metazoa</taxon>
        <taxon>Ecdysozoa</taxon>
        <taxon>Arthropoda</taxon>
        <taxon>Chelicerata</taxon>
        <taxon>Arachnida</taxon>
        <taxon>Araneae</taxon>
        <taxon>Araneomorphae</taxon>
        <taxon>Entelegynae</taxon>
        <taxon>Araneoidea</taxon>
        <taxon>Araneidae</taxon>
        <taxon>Caerostris</taxon>
    </lineage>
</organism>
<sequence>MSSPSSVLRRIHRDAGVLTVKGIPQSAVSNGGFLRNLRNMTSQLLQTTHSYRNSKDKWISNSFKVW</sequence>
<protein>
    <submittedName>
        <fullName evidence="1">Uncharacterized protein</fullName>
    </submittedName>
</protein>
<reference evidence="1 2" key="1">
    <citation type="submission" date="2021-06" db="EMBL/GenBank/DDBJ databases">
        <title>Caerostris extrusa draft genome.</title>
        <authorList>
            <person name="Kono N."/>
            <person name="Arakawa K."/>
        </authorList>
    </citation>
    <scope>NUCLEOTIDE SEQUENCE [LARGE SCALE GENOMIC DNA]</scope>
</reference>
<evidence type="ECO:0000313" key="2">
    <source>
        <dbReference type="Proteomes" id="UP001054945"/>
    </source>
</evidence>
<dbReference type="EMBL" id="BPLR01011587">
    <property type="protein sequence ID" value="GIY47513.1"/>
    <property type="molecule type" value="Genomic_DNA"/>
</dbReference>
<name>A0AAV4TLQ7_CAEEX</name>
<evidence type="ECO:0000313" key="1">
    <source>
        <dbReference type="EMBL" id="GIY47513.1"/>
    </source>
</evidence>
<comment type="caution">
    <text evidence="1">The sequence shown here is derived from an EMBL/GenBank/DDBJ whole genome shotgun (WGS) entry which is preliminary data.</text>
</comment>